<keyword evidence="1" id="KW-0418">Kinase</keyword>
<comment type="caution">
    <text evidence="1">The sequence shown here is derived from an EMBL/GenBank/DDBJ whole genome shotgun (WGS) entry which is preliminary data.</text>
</comment>
<evidence type="ECO:0000313" key="2">
    <source>
        <dbReference type="Proteomes" id="UP001140949"/>
    </source>
</evidence>
<evidence type="ECO:0000313" key="1">
    <source>
        <dbReference type="EMBL" id="KAJ6835512.1"/>
    </source>
</evidence>
<accession>A0AAX6H3Y0</accession>
<name>A0AAX6H3Y0_IRIPA</name>
<keyword evidence="2" id="KW-1185">Reference proteome</keyword>
<dbReference type="GO" id="GO:0016301">
    <property type="term" value="F:kinase activity"/>
    <property type="evidence" value="ECO:0007669"/>
    <property type="project" value="UniProtKB-KW"/>
</dbReference>
<protein>
    <submittedName>
        <fullName evidence="1">Cyclin-dependent kinase B1-1</fullName>
    </submittedName>
</protein>
<reference evidence="1" key="2">
    <citation type="submission" date="2023-04" db="EMBL/GenBank/DDBJ databases">
        <authorList>
            <person name="Bruccoleri R.E."/>
            <person name="Oakeley E.J."/>
            <person name="Faust A.-M."/>
            <person name="Dessus-Babus S."/>
            <person name="Altorfer M."/>
            <person name="Burckhardt D."/>
            <person name="Oertli M."/>
            <person name="Naumann U."/>
            <person name="Petersen F."/>
            <person name="Wong J."/>
        </authorList>
    </citation>
    <scope>NUCLEOTIDE SEQUENCE</scope>
    <source>
        <strain evidence="1">GSM-AAB239-AS_SAM_17_03QT</strain>
        <tissue evidence="1">Leaf</tissue>
    </source>
</reference>
<organism evidence="1 2">
    <name type="scientific">Iris pallida</name>
    <name type="common">Sweet iris</name>
    <dbReference type="NCBI Taxonomy" id="29817"/>
    <lineage>
        <taxon>Eukaryota</taxon>
        <taxon>Viridiplantae</taxon>
        <taxon>Streptophyta</taxon>
        <taxon>Embryophyta</taxon>
        <taxon>Tracheophyta</taxon>
        <taxon>Spermatophyta</taxon>
        <taxon>Magnoliopsida</taxon>
        <taxon>Liliopsida</taxon>
        <taxon>Asparagales</taxon>
        <taxon>Iridaceae</taxon>
        <taxon>Iridoideae</taxon>
        <taxon>Irideae</taxon>
        <taxon>Iris</taxon>
    </lineage>
</organism>
<proteinExistence type="predicted"/>
<dbReference type="AlphaFoldDB" id="A0AAX6H3Y0"/>
<dbReference type="EMBL" id="JANAVB010013398">
    <property type="protein sequence ID" value="KAJ6835512.1"/>
    <property type="molecule type" value="Genomic_DNA"/>
</dbReference>
<reference evidence="1" key="1">
    <citation type="journal article" date="2023" name="GigaByte">
        <title>Genome assembly of the bearded iris, Iris pallida Lam.</title>
        <authorList>
            <person name="Bruccoleri R.E."/>
            <person name="Oakeley E.J."/>
            <person name="Faust A.M.E."/>
            <person name="Altorfer M."/>
            <person name="Dessus-Babus S."/>
            <person name="Burckhardt D."/>
            <person name="Oertli M."/>
            <person name="Naumann U."/>
            <person name="Petersen F."/>
            <person name="Wong J."/>
        </authorList>
    </citation>
    <scope>NUCLEOTIDE SEQUENCE</scope>
    <source>
        <strain evidence="1">GSM-AAB239-AS_SAM_17_03QT</strain>
    </source>
</reference>
<keyword evidence="1" id="KW-0808">Transferase</keyword>
<dbReference type="Proteomes" id="UP001140949">
    <property type="component" value="Unassembled WGS sequence"/>
</dbReference>
<sequence>MLMHFFTELREKSCHRVANISIWASKDLVCLVQYFDLAPIFALTGFRFGRIRIYFASGPLLGVTLQRIVSVGV</sequence>
<gene>
    <name evidence="1" type="ORF">M6B38_332125</name>
</gene>